<dbReference type="SUPFAM" id="SSF48452">
    <property type="entry name" value="TPR-like"/>
    <property type="match status" value="1"/>
</dbReference>
<dbReference type="InterPro" id="IPR011990">
    <property type="entry name" value="TPR-like_helical_dom_sf"/>
</dbReference>
<comment type="caution">
    <text evidence="3">The sequence shown here is derived from an EMBL/GenBank/DDBJ whole genome shotgun (WGS) entry which is preliminary data.</text>
</comment>
<dbReference type="InterPro" id="IPR019734">
    <property type="entry name" value="TPR_rpt"/>
</dbReference>
<gene>
    <name evidence="3" type="ORF">GCM10007989_37120</name>
</gene>
<keyword evidence="2" id="KW-0175">Coiled coil</keyword>
<feature type="repeat" description="TPR" evidence="1">
    <location>
        <begin position="258"/>
        <end position="291"/>
    </location>
</feature>
<name>A0A918SEJ3_9HYPH</name>
<reference evidence="3" key="2">
    <citation type="submission" date="2020-09" db="EMBL/GenBank/DDBJ databases">
        <authorList>
            <person name="Sun Q."/>
            <person name="Kim S."/>
        </authorList>
    </citation>
    <scope>NUCLEOTIDE SEQUENCE</scope>
    <source>
        <strain evidence="3">KCTC 32437</strain>
    </source>
</reference>
<evidence type="ECO:0000313" key="4">
    <source>
        <dbReference type="Proteomes" id="UP000646579"/>
    </source>
</evidence>
<protein>
    <submittedName>
        <fullName evidence="3">Tol-pal system protein YbgF</fullName>
    </submittedName>
</protein>
<evidence type="ECO:0000256" key="1">
    <source>
        <dbReference type="PROSITE-ProRule" id="PRU00339"/>
    </source>
</evidence>
<reference evidence="3" key="1">
    <citation type="journal article" date="2014" name="Int. J. Syst. Evol. Microbiol.">
        <title>Complete genome sequence of Corynebacterium casei LMG S-19264T (=DSM 44701T), isolated from a smear-ripened cheese.</title>
        <authorList>
            <consortium name="US DOE Joint Genome Institute (JGI-PGF)"/>
            <person name="Walter F."/>
            <person name="Albersmeier A."/>
            <person name="Kalinowski J."/>
            <person name="Ruckert C."/>
        </authorList>
    </citation>
    <scope>NUCLEOTIDE SEQUENCE</scope>
    <source>
        <strain evidence="3">KCTC 32437</strain>
    </source>
</reference>
<dbReference type="Gene3D" id="1.25.40.10">
    <property type="entry name" value="Tetratricopeptide repeat domain"/>
    <property type="match status" value="1"/>
</dbReference>
<organism evidence="3 4">
    <name type="scientific">Devosia pacifica</name>
    <dbReference type="NCBI Taxonomy" id="1335967"/>
    <lineage>
        <taxon>Bacteria</taxon>
        <taxon>Pseudomonadati</taxon>
        <taxon>Pseudomonadota</taxon>
        <taxon>Alphaproteobacteria</taxon>
        <taxon>Hyphomicrobiales</taxon>
        <taxon>Devosiaceae</taxon>
        <taxon>Devosia</taxon>
    </lineage>
</organism>
<proteinExistence type="predicted"/>
<evidence type="ECO:0000313" key="3">
    <source>
        <dbReference type="EMBL" id="GHA37807.1"/>
    </source>
</evidence>
<evidence type="ECO:0000256" key="2">
    <source>
        <dbReference type="SAM" id="Coils"/>
    </source>
</evidence>
<dbReference type="Proteomes" id="UP000646579">
    <property type="component" value="Unassembled WGS sequence"/>
</dbReference>
<dbReference type="AlphaFoldDB" id="A0A918SEJ3"/>
<sequence>MSAVTTSWSRRFVLTKFVFYLLASYLVVATPRACGGVMQPNLNLSWRALVVAGLLLPTIPAHAALTVSGGQQQPPKTDRVLVAQTQQEAQLALRIQQLEEQIRTLTGQVEGLSFQVTQMQTLLERLQEENAQLFRQMQGGGGAPPAVTEQLPAPDGQGVEIEVPNTDIPEQGVVPLPGEIEFDPRFDDGSEPLPSDQDYEQLNEDLGAVSPDEVSADPLIGTGQAGIATLGDLPVERDLQQPLDLNFTPASIDQSADASAQFNAGYEAMMSGDFAFAEDQFRQFVALYPDDERSAEAANWLGASLLEQGENQQAAEVLLDAYETQPESPRAPDLLLQLSTALAREGERDAACRTLNAIPDRFAELTDDFQTRLNQQQEEAECPPA</sequence>
<accession>A0A918SEJ3</accession>
<dbReference type="EMBL" id="BMZE01000005">
    <property type="protein sequence ID" value="GHA37807.1"/>
    <property type="molecule type" value="Genomic_DNA"/>
</dbReference>
<keyword evidence="4" id="KW-1185">Reference proteome</keyword>
<feature type="coiled-coil region" evidence="2">
    <location>
        <begin position="81"/>
        <end position="136"/>
    </location>
</feature>
<keyword evidence="1" id="KW-0802">TPR repeat</keyword>
<dbReference type="PROSITE" id="PS50005">
    <property type="entry name" value="TPR"/>
    <property type="match status" value="2"/>
</dbReference>
<feature type="repeat" description="TPR" evidence="1">
    <location>
        <begin position="295"/>
        <end position="328"/>
    </location>
</feature>